<organism evidence="1 2">
    <name type="scientific">Allokutzneria albata</name>
    <name type="common">Kibdelosporangium albatum</name>
    <dbReference type="NCBI Taxonomy" id="211114"/>
    <lineage>
        <taxon>Bacteria</taxon>
        <taxon>Bacillati</taxon>
        <taxon>Actinomycetota</taxon>
        <taxon>Actinomycetes</taxon>
        <taxon>Pseudonocardiales</taxon>
        <taxon>Pseudonocardiaceae</taxon>
        <taxon>Allokutzneria</taxon>
    </lineage>
</organism>
<reference evidence="1 2" key="1">
    <citation type="submission" date="2016-10" db="EMBL/GenBank/DDBJ databases">
        <authorList>
            <person name="de Groot N.N."/>
        </authorList>
    </citation>
    <scope>NUCLEOTIDE SEQUENCE [LARGE SCALE GENOMIC DNA]</scope>
    <source>
        <strain evidence="1 2">DSM 44149</strain>
    </source>
</reference>
<keyword evidence="2" id="KW-1185">Reference proteome</keyword>
<dbReference type="Proteomes" id="UP000183376">
    <property type="component" value="Chromosome I"/>
</dbReference>
<dbReference type="EMBL" id="LT629701">
    <property type="protein sequence ID" value="SDM90531.1"/>
    <property type="molecule type" value="Genomic_DNA"/>
</dbReference>
<protein>
    <submittedName>
        <fullName evidence="1">Uncharacterized protein</fullName>
    </submittedName>
</protein>
<evidence type="ECO:0000313" key="1">
    <source>
        <dbReference type="EMBL" id="SDM90531.1"/>
    </source>
</evidence>
<proteinExistence type="predicted"/>
<dbReference type="STRING" id="211114.SAMN04489726_3933"/>
<dbReference type="eggNOG" id="ENOG5032PD9">
    <property type="taxonomic scope" value="Bacteria"/>
</dbReference>
<dbReference type="AlphaFoldDB" id="A0A1G9X1V2"/>
<gene>
    <name evidence="1" type="ORF">SAMN04489726_3933</name>
</gene>
<evidence type="ECO:0000313" key="2">
    <source>
        <dbReference type="Proteomes" id="UP000183376"/>
    </source>
</evidence>
<sequence length="154" mass="17684">MKPVRAELNLRDEREFSLVDYGTSHAWAVFRGMPVRDDDVPFGSAAKVLDVVFLGLERIASWRHVKSLHVRMADQAQKAALEERIGRIRRSDSVYFIEEGSLEHYVIASRVYWAEYDLTYDADSPLVADSRVDGPAYRRANPPLGPIRYADWEQ</sequence>
<name>A0A1G9X1V2_ALLAB</name>
<accession>A0A1G9X1V2</accession>
<dbReference type="RefSeq" id="WP_083383765.1">
    <property type="nucleotide sequence ID" value="NZ_LT629701.1"/>
</dbReference>